<evidence type="ECO:0000259" key="4">
    <source>
        <dbReference type="Pfam" id="PF14389"/>
    </source>
</evidence>
<keyword evidence="6" id="KW-1185">Reference proteome</keyword>
<evidence type="ECO:0000256" key="1">
    <source>
        <dbReference type="SAM" id="Coils"/>
    </source>
</evidence>
<sequence>MRTQSEDQKQTKKKLKKEVKKLKQDLDEDMQVKRVLQCAMQGPVGCCESCSCLSTILPFKVQMLLTELSEVEEEINLLEKKINELKLDVYQEQKQIKECESLNLKGLQPQLEPRQLKKLPSRRPNQTDQNNPETLSTSQNYEYGKYRVRRERRASSGSSFELHSAIYPEKNGIDEESGSSRSSKSLVVNNRQDLESEIAYPNNISIELIKCLVGIFLNLNQTTYKGPTDLSRQNCINSKGFASKGTFSCRMPIFPINPCASHLDPYEIMPEIDAIRDIGPYKKFIQITTSSWDSNRLSEYHPAMRRLRVLMEKLSRINISKFSHKQKLAFWINIYNACLMHAFLQHGLPSTQENLLALMNEAAINIGGVVLDAFTIEHCILRHPAEVKNELTDEKEVLLRQTYGLDYPEPNVTFALCRGSWSSPALRIYSPNEVIQELEKAKVEYLEASVGITSKKKILVPKLMHWHMKDFADDMGSLLEWIYSQLPYTSSLKRLIMECLNRETHCPGKKLIKFQPYASEFRYLLPL</sequence>
<dbReference type="EMBL" id="JBJXBP010000003">
    <property type="protein sequence ID" value="KAL3838412.1"/>
    <property type="molecule type" value="Genomic_DNA"/>
</dbReference>
<dbReference type="PANTHER" id="PTHR46248">
    <property type="entry name" value="EXPRESSED PROTEIN"/>
    <property type="match status" value="1"/>
</dbReference>
<feature type="compositionally biased region" description="Polar residues" evidence="2">
    <location>
        <begin position="123"/>
        <end position="141"/>
    </location>
</feature>
<dbReference type="Pfam" id="PF14389">
    <property type="entry name" value="Lzipper-MIP1"/>
    <property type="match status" value="1"/>
</dbReference>
<accession>A0ABD3TMU4</accession>
<organism evidence="5 6">
    <name type="scientific">Penstemon smallii</name>
    <dbReference type="NCBI Taxonomy" id="265156"/>
    <lineage>
        <taxon>Eukaryota</taxon>
        <taxon>Viridiplantae</taxon>
        <taxon>Streptophyta</taxon>
        <taxon>Embryophyta</taxon>
        <taxon>Tracheophyta</taxon>
        <taxon>Spermatophyta</taxon>
        <taxon>Magnoliopsida</taxon>
        <taxon>eudicotyledons</taxon>
        <taxon>Gunneridae</taxon>
        <taxon>Pentapetalae</taxon>
        <taxon>asterids</taxon>
        <taxon>lamiids</taxon>
        <taxon>Lamiales</taxon>
        <taxon>Plantaginaceae</taxon>
        <taxon>Cheloneae</taxon>
        <taxon>Penstemon</taxon>
    </lineage>
</organism>
<feature type="coiled-coil region" evidence="1">
    <location>
        <begin position="61"/>
        <end position="95"/>
    </location>
</feature>
<evidence type="ECO:0008006" key="7">
    <source>
        <dbReference type="Google" id="ProtNLM"/>
    </source>
</evidence>
<dbReference type="Pfam" id="PF04784">
    <property type="entry name" value="DUF547"/>
    <property type="match status" value="1"/>
</dbReference>
<dbReference type="PANTHER" id="PTHR46248:SF4">
    <property type="entry name" value="OS01G0147800 PROTEIN"/>
    <property type="match status" value="1"/>
</dbReference>
<dbReference type="Proteomes" id="UP001634393">
    <property type="component" value="Unassembled WGS sequence"/>
</dbReference>
<comment type="caution">
    <text evidence="5">The sequence shown here is derived from an EMBL/GenBank/DDBJ whole genome shotgun (WGS) entry which is preliminary data.</text>
</comment>
<evidence type="ECO:0000313" key="6">
    <source>
        <dbReference type="Proteomes" id="UP001634393"/>
    </source>
</evidence>
<feature type="domain" description="Ternary complex factor MIP1 leucine-zipper" evidence="4">
    <location>
        <begin position="9"/>
        <end position="92"/>
    </location>
</feature>
<evidence type="ECO:0000259" key="3">
    <source>
        <dbReference type="Pfam" id="PF04784"/>
    </source>
</evidence>
<feature type="coiled-coil region" evidence="1">
    <location>
        <begin position="5"/>
        <end position="32"/>
    </location>
</feature>
<feature type="region of interest" description="Disordered" evidence="2">
    <location>
        <begin position="110"/>
        <end position="142"/>
    </location>
</feature>
<evidence type="ECO:0000256" key="2">
    <source>
        <dbReference type="SAM" id="MobiDB-lite"/>
    </source>
</evidence>
<keyword evidence="1" id="KW-0175">Coiled coil</keyword>
<name>A0ABD3TMU4_9LAMI</name>
<dbReference type="InterPro" id="IPR006869">
    <property type="entry name" value="DUF547"/>
</dbReference>
<gene>
    <name evidence="5" type="ORF">ACJIZ3_023003</name>
</gene>
<protein>
    <recommendedName>
        <fullName evidence="7">DUF547 domain-containing protein</fullName>
    </recommendedName>
</protein>
<feature type="domain" description="DUF547" evidence="3">
    <location>
        <begin position="320"/>
        <end position="446"/>
    </location>
</feature>
<reference evidence="5 6" key="1">
    <citation type="submission" date="2024-12" db="EMBL/GenBank/DDBJ databases">
        <title>The unique morphological basis and parallel evolutionary history of personate flowers in Penstemon.</title>
        <authorList>
            <person name="Depatie T.H."/>
            <person name="Wessinger C.A."/>
        </authorList>
    </citation>
    <scope>NUCLEOTIDE SEQUENCE [LARGE SCALE GENOMIC DNA]</scope>
    <source>
        <strain evidence="5">WTNN_2</strain>
        <tissue evidence="5">Leaf</tissue>
    </source>
</reference>
<evidence type="ECO:0000313" key="5">
    <source>
        <dbReference type="EMBL" id="KAL3838412.1"/>
    </source>
</evidence>
<proteinExistence type="predicted"/>
<dbReference type="AlphaFoldDB" id="A0ABD3TMU4"/>
<dbReference type="InterPro" id="IPR025757">
    <property type="entry name" value="MIP1_Leuzipper"/>
</dbReference>